<evidence type="ECO:0000256" key="2">
    <source>
        <dbReference type="ARBA" id="ARBA00022741"/>
    </source>
</evidence>
<evidence type="ECO:0000256" key="1">
    <source>
        <dbReference type="ARBA" id="ARBA00022737"/>
    </source>
</evidence>
<keyword evidence="7" id="KW-1185">Reference proteome</keyword>
<dbReference type="SUPFAM" id="SSF53167">
    <property type="entry name" value="Purine and uridine phosphorylases"/>
    <property type="match status" value="1"/>
</dbReference>
<evidence type="ECO:0000256" key="4">
    <source>
        <dbReference type="SAM" id="MobiDB-lite"/>
    </source>
</evidence>
<keyword evidence="2" id="KW-0547">Nucleotide-binding</keyword>
<dbReference type="PANTHER" id="PTHR24111">
    <property type="entry name" value="LEUCINE-RICH REPEAT-CONTAINING PROTEIN 34"/>
    <property type="match status" value="1"/>
</dbReference>
<dbReference type="Pfam" id="PF20694">
    <property type="entry name" value="TRADD-like_N"/>
    <property type="match status" value="1"/>
</dbReference>
<dbReference type="CDD" id="cd00116">
    <property type="entry name" value="LRR_RI"/>
    <property type="match status" value="1"/>
</dbReference>
<dbReference type="EMBL" id="CALNXK010000392">
    <property type="protein sequence ID" value="CAH3184564.1"/>
    <property type="molecule type" value="Genomic_DNA"/>
</dbReference>
<dbReference type="Proteomes" id="UP001159405">
    <property type="component" value="Unassembled WGS sequence"/>
</dbReference>
<comment type="caution">
    <text evidence="6">The sequence shown here is derived from an EMBL/GenBank/DDBJ whole genome shotgun (WGS) entry which is preliminary data.</text>
</comment>
<keyword evidence="3" id="KW-0067">ATP-binding</keyword>
<dbReference type="SUPFAM" id="SSF52047">
    <property type="entry name" value="RNI-like"/>
    <property type="match status" value="2"/>
</dbReference>
<dbReference type="Pfam" id="PF05729">
    <property type="entry name" value="NACHT"/>
    <property type="match status" value="1"/>
</dbReference>
<dbReference type="SUPFAM" id="SSF53756">
    <property type="entry name" value="UDP-Glycosyltransferase/glycogen phosphorylase"/>
    <property type="match status" value="1"/>
</dbReference>
<dbReference type="CDD" id="cd03801">
    <property type="entry name" value="GT4_PimA-like"/>
    <property type="match status" value="1"/>
</dbReference>
<dbReference type="Pfam" id="PF01048">
    <property type="entry name" value="PNP_UDP_1"/>
    <property type="match status" value="1"/>
</dbReference>
<dbReference type="InterPro" id="IPR001611">
    <property type="entry name" value="Leu-rich_rpt"/>
</dbReference>
<evidence type="ECO:0000256" key="3">
    <source>
        <dbReference type="ARBA" id="ARBA00022840"/>
    </source>
</evidence>
<dbReference type="InterPro" id="IPR007111">
    <property type="entry name" value="NACHT_NTPase"/>
</dbReference>
<evidence type="ECO:0000259" key="5">
    <source>
        <dbReference type="PROSITE" id="PS50837"/>
    </source>
</evidence>
<reference evidence="6 7" key="1">
    <citation type="submission" date="2022-05" db="EMBL/GenBank/DDBJ databases">
        <authorList>
            <consortium name="Genoscope - CEA"/>
            <person name="William W."/>
        </authorList>
    </citation>
    <scope>NUCLEOTIDE SEQUENCE [LARGE SCALE GENOMIC DNA]</scope>
</reference>
<evidence type="ECO:0000313" key="7">
    <source>
        <dbReference type="Proteomes" id="UP001159405"/>
    </source>
</evidence>
<dbReference type="SUPFAM" id="SSF52540">
    <property type="entry name" value="P-loop containing nucleoside triphosphate hydrolases"/>
    <property type="match status" value="1"/>
</dbReference>
<dbReference type="InterPro" id="IPR000845">
    <property type="entry name" value="Nucleoside_phosphorylase_d"/>
</dbReference>
<dbReference type="Gene3D" id="3.80.10.10">
    <property type="entry name" value="Ribonuclease Inhibitor"/>
    <property type="match status" value="5"/>
</dbReference>
<dbReference type="InterPro" id="IPR049341">
    <property type="entry name" value="TRADD-like_N"/>
</dbReference>
<dbReference type="Gene3D" id="3.40.50.300">
    <property type="entry name" value="P-loop containing nucleotide triphosphate hydrolases"/>
    <property type="match status" value="1"/>
</dbReference>
<accession>A0ABN8S477</accession>
<feature type="domain" description="NACHT" evidence="5">
    <location>
        <begin position="1013"/>
        <end position="1134"/>
    </location>
</feature>
<dbReference type="SMART" id="SM00368">
    <property type="entry name" value="LRR_RI"/>
    <property type="match status" value="16"/>
</dbReference>
<dbReference type="InterPro" id="IPR027417">
    <property type="entry name" value="P-loop_NTPase"/>
</dbReference>
<dbReference type="SMART" id="SM00365">
    <property type="entry name" value="LRR_SD22"/>
    <property type="match status" value="13"/>
</dbReference>
<dbReference type="Gene3D" id="3.40.50.1580">
    <property type="entry name" value="Nucleoside phosphorylase domain"/>
    <property type="match status" value="1"/>
</dbReference>
<dbReference type="InterPro" id="IPR032675">
    <property type="entry name" value="LRR_dom_sf"/>
</dbReference>
<gene>
    <name evidence="6" type="ORF">PLOB_00030619</name>
</gene>
<dbReference type="PANTHER" id="PTHR24111:SF0">
    <property type="entry name" value="LEUCINE-RICH REPEAT-CONTAINING PROTEIN"/>
    <property type="match status" value="1"/>
</dbReference>
<sequence length="1873" mass="204139">MPGYDPVDWLSFLPESHSVDCVIGHGTALGRQVQCIKRQCKCKWIQVVHTAPEELGMYKSYAAAIWKGEKKHQDEVKLCEKADQVVAVGPKLAEAFSGYLRACGKDQDVLNLTPGIFSEFANVKQATEERKTFSVLVFGRGDNEDFQLKGYDIAALAIAQLKDETEPYKLLFVGAPSGKEENVKDLLLEQGIDRSQLTVRCFNESREQLARLFCEVDLAIMPSRTEGFGLAALEALSAGLPVLVSGNSGLGEALQEVPFGPYCVVESEDPKDWANAIRGARKKKRKFRLDESKILCEIYAKVYNWQDHCKRLIEIMCNISRGSSEGVQPAKKGKRSSLPPSGVPDRKHPRLSKDEGESCPTAPVDCRKDCFSDNQCVAEEGQAHGHSVLSAERLDIQIDCAAREQGAYPSTQQVLNRIAAGSFETFNPSNPDGLKCFHRYLRDIRQLLIVDNKIGSLIITVRCSSLRILDELWEDYRTGHLKEVAQRYLVTEDILQQLGLDSVELTLTISEEEYKAYRKNFLKSEGIVEPVENTSLPDDLSLVAVKTGGEQTLPTDAAPTEFSQWNLAETYMSEASKKAFSFNLKDSNAGPPQLAVVLPSTIDVTTTWKRPDLPVDVLLVTVKECEFLSCYNELKDPYRCYYQDVGYVYFNNVQSHEEKVKVALLRCSEGSIGPSSSLIAVKNAALILQPKAVISVGVCSGLNPDKTKLGDVVVSAKLTTYPSKVVTSDQEQSAGMSSHVSRLFSKIISNCADGWQAPLKNPEDHQIRVHWNGEFLSGPEEIRAQWRRKELVDRHPLAAGVEMEGEGVFTAAYDSQLEWLIVKGIADFADGEQATAESWEACASMMAASLVSHILSDPCVFRTWPHYSVDGLFEAQHDSARKQKLTKNQTKKQTYSTLCFTLVLMSASCDDQISRQTKRGMYSDHLSQQNESITQQHLAGVPAIIEWIRQLYKRREGRLVPFPWCDDLNFNLNEIFTRLKIVNKEKMRGTLTDDEITNMTAIFRPHPDCPKPRILLIEGEPGKGKTTYSQKLAYDWANKQDEWDSSFPSIEVLLLLRCNDVKSGIWEAIDDQLLPDAIDEKAKENFFKYIRENQAKCLLLLDGLDEADSFRLDMYYSLVQSKLLPACHIVITSRHEVGEKVRPYCDALWEVVGFTKEDAKSFIRKYFKGKEHLAEKLIERLTLPEYDDDPLKTLGELTKNPLNTALLCCLFEDLEGVLPTSRTELYVEIVTFVLRRYEVKNGLKSSGEDLISGYKKELLLLGSFALESLLKGESYFEKKEDTVKRINFGFLSFQQGAAKRKPSTRCAFLHKSFQEFFAGLFLAFQSISKERDFTSVVDDKRYLDKLRQVFLFMSGIMALRSEETAMSFFIVIAKKISSAEDRKSYMSLACECLLECSSVQDNLETRLVSSLGKHLDMSSLTEVNFGETGIHDAGATAISMALAVNSSLTSLDLHDNSIGGNGASSLSQALTTNSSMTSLYLSGNRIGDVGASSLSQALTTNTSLTSLDLGGNSIGDAGASSLSQALTVNSSLTSLYLSGNRIGDAGASSLSQALKVNSSMTSLYLSGNRIGDVGASSLSQALTTNTSLTSLDLGGNSIGDAGASSLSQALTVNSSLTSLYLSGNSIGDAGASSLSQALKVNSSLTSLDLGGNSIGDAGASSLSQALTVNSSLTSLDLRYNRIGDAGASSLSQALTVNSSLTSLYLSGNRIGDAGASSLSQALTTNASLTSLDLGRNIIGEAGASSLSQALTLNSSLTSLYLGGNGIGEAGASSLSQALTANSSLTSLDLPANCIGDAGASSLSQALTVNSSLTSLDLGYNIIGEAGASSLSQGLTVNSSLTSLDLRANRIGEAGASSLSQALTANSSLKNLFF</sequence>
<organism evidence="6 7">
    <name type="scientific">Porites lobata</name>
    <dbReference type="NCBI Taxonomy" id="104759"/>
    <lineage>
        <taxon>Eukaryota</taxon>
        <taxon>Metazoa</taxon>
        <taxon>Cnidaria</taxon>
        <taxon>Anthozoa</taxon>
        <taxon>Hexacorallia</taxon>
        <taxon>Scleractinia</taxon>
        <taxon>Fungiina</taxon>
        <taxon>Poritidae</taxon>
        <taxon>Porites</taxon>
    </lineage>
</organism>
<proteinExistence type="predicted"/>
<evidence type="ECO:0000313" key="6">
    <source>
        <dbReference type="EMBL" id="CAH3184564.1"/>
    </source>
</evidence>
<dbReference type="Pfam" id="PF20706">
    <property type="entry name" value="GT4-conflict"/>
    <property type="match status" value="1"/>
</dbReference>
<dbReference type="Pfam" id="PF13516">
    <property type="entry name" value="LRR_6"/>
    <property type="match status" value="15"/>
</dbReference>
<dbReference type="PROSITE" id="PS50837">
    <property type="entry name" value="NACHT"/>
    <property type="match status" value="1"/>
</dbReference>
<protein>
    <recommendedName>
        <fullName evidence="5">NACHT domain-containing protein</fullName>
    </recommendedName>
</protein>
<dbReference type="InterPro" id="IPR035994">
    <property type="entry name" value="Nucleoside_phosphorylase_sf"/>
</dbReference>
<dbReference type="Gene3D" id="3.40.50.2000">
    <property type="entry name" value="Glycogen Phosphorylase B"/>
    <property type="match status" value="1"/>
</dbReference>
<keyword evidence="1" id="KW-0677">Repeat</keyword>
<dbReference type="InterPro" id="IPR052201">
    <property type="entry name" value="LRR-containing_regulator"/>
</dbReference>
<name>A0ABN8S477_9CNID</name>
<feature type="region of interest" description="Disordered" evidence="4">
    <location>
        <begin position="323"/>
        <end position="360"/>
    </location>
</feature>